<accession>A0A7T9DJ44</accession>
<evidence type="ECO:0000256" key="1">
    <source>
        <dbReference type="ARBA" id="ARBA00010169"/>
    </source>
</evidence>
<sequence length="111" mass="12456">MPAMSLIYSTFGSQETAEKTAKKLLEKRLIACAVFLPASSMYWWKGKLESAQEVILLAKTPKSKSVNVRAELEKIHPYETPCVLEIPASANAGYFKWLVKETALPQKPKKK</sequence>
<dbReference type="Pfam" id="PF03091">
    <property type="entry name" value="CutA1"/>
    <property type="match status" value="1"/>
</dbReference>
<comment type="similarity">
    <text evidence="1">Belongs to the CutA family.</text>
</comment>
<dbReference type="InterPro" id="IPR015867">
    <property type="entry name" value="N-reg_PII/ATP_PRibTrfase_C"/>
</dbReference>
<reference evidence="2" key="1">
    <citation type="submission" date="2020-11" db="EMBL/GenBank/DDBJ databases">
        <title>Connecting structure to function with the recovery of over 1000 high-quality activated sludge metagenome-assembled genomes encoding full-length rRNA genes using long-read sequencing.</title>
        <authorList>
            <person name="Singleton C.M."/>
            <person name="Petriglieri F."/>
            <person name="Kristensen J.M."/>
            <person name="Kirkegaard R.H."/>
            <person name="Michaelsen T.Y."/>
            <person name="Andersen M.H."/>
            <person name="Karst S.M."/>
            <person name="Dueholm M.S."/>
            <person name="Nielsen P.H."/>
            <person name="Albertsen M."/>
        </authorList>
    </citation>
    <scope>NUCLEOTIDE SEQUENCE</scope>
    <source>
        <strain evidence="2">Fred_18-Q3-R57-64_BAT3C.431</strain>
    </source>
</reference>
<proteinExistence type="inferred from homology"/>
<dbReference type="InterPro" id="IPR004323">
    <property type="entry name" value="Ion_tolerance_CutA"/>
</dbReference>
<dbReference type="PANTHER" id="PTHR23419:SF8">
    <property type="entry name" value="FI09726P"/>
    <property type="match status" value="1"/>
</dbReference>
<dbReference type="PANTHER" id="PTHR23419">
    <property type="entry name" value="DIVALENT CATION TOLERANCE CUTA-RELATED"/>
    <property type="match status" value="1"/>
</dbReference>
<gene>
    <name evidence="2" type="ORF">IPJ89_03445</name>
</gene>
<protein>
    <submittedName>
        <fullName evidence="2">Divalent-cation tolerance protein CutA</fullName>
    </submittedName>
</protein>
<dbReference type="GO" id="GO:0005507">
    <property type="term" value="F:copper ion binding"/>
    <property type="evidence" value="ECO:0007669"/>
    <property type="project" value="TreeGrafter"/>
</dbReference>
<name>A0A7T9DJ44_9ARCH</name>
<dbReference type="InterPro" id="IPR011322">
    <property type="entry name" value="N-reg_PII-like_a/b"/>
</dbReference>
<dbReference type="GO" id="GO:0010038">
    <property type="term" value="P:response to metal ion"/>
    <property type="evidence" value="ECO:0007669"/>
    <property type="project" value="InterPro"/>
</dbReference>
<dbReference type="AlphaFoldDB" id="A0A7T9DJ44"/>
<dbReference type="EMBL" id="CP064981">
    <property type="protein sequence ID" value="QQR92190.1"/>
    <property type="molecule type" value="Genomic_DNA"/>
</dbReference>
<dbReference type="Gene3D" id="3.30.70.120">
    <property type="match status" value="1"/>
</dbReference>
<organism evidence="2">
    <name type="scientific">Candidatus Iainarchaeum sp</name>
    <dbReference type="NCBI Taxonomy" id="3101447"/>
    <lineage>
        <taxon>Archaea</taxon>
        <taxon>Candidatus Iainarchaeota</taxon>
        <taxon>Candidatus Iainarchaeia</taxon>
        <taxon>Candidatus Iainarchaeales</taxon>
        <taxon>Candidatus Iainarchaeaceae</taxon>
        <taxon>Candidatus Iainarchaeum</taxon>
    </lineage>
</organism>
<evidence type="ECO:0000313" key="2">
    <source>
        <dbReference type="EMBL" id="QQR92190.1"/>
    </source>
</evidence>
<dbReference type="SUPFAM" id="SSF54913">
    <property type="entry name" value="GlnB-like"/>
    <property type="match status" value="1"/>
</dbReference>
<dbReference type="Proteomes" id="UP000596004">
    <property type="component" value="Chromosome"/>
</dbReference>